<keyword evidence="4" id="KW-1185">Reference proteome</keyword>
<dbReference type="InterPro" id="IPR008949">
    <property type="entry name" value="Isoprenoid_synthase_dom_sf"/>
</dbReference>
<dbReference type="InterPro" id="IPR034686">
    <property type="entry name" value="Terpene_cyclase-like_2"/>
</dbReference>
<dbReference type="Gene3D" id="1.10.600.10">
    <property type="entry name" value="Farnesyl Diphosphate Synthase"/>
    <property type="match status" value="1"/>
</dbReference>
<dbReference type="Proteomes" id="UP000001514">
    <property type="component" value="Unassembled WGS sequence"/>
</dbReference>
<dbReference type="SUPFAM" id="SSF48576">
    <property type="entry name" value="Terpenoid synthases"/>
    <property type="match status" value="1"/>
</dbReference>
<dbReference type="PANTHER" id="PTHR35201">
    <property type="entry name" value="TERPENE SYNTHASE"/>
    <property type="match status" value="1"/>
</dbReference>
<dbReference type="PANTHER" id="PTHR35201:SF4">
    <property type="entry name" value="BETA-PINACENE SYNTHASE-RELATED"/>
    <property type="match status" value="1"/>
</dbReference>
<dbReference type="GO" id="GO:0008299">
    <property type="term" value="P:isoprenoid biosynthetic process"/>
    <property type="evidence" value="ECO:0007669"/>
    <property type="project" value="UniProtKB-ARBA"/>
</dbReference>
<dbReference type="EMBL" id="GL377584">
    <property type="protein sequence ID" value="EFJ26468.1"/>
    <property type="molecule type" value="Genomic_DNA"/>
</dbReference>
<dbReference type="GO" id="GO:0046872">
    <property type="term" value="F:metal ion binding"/>
    <property type="evidence" value="ECO:0007669"/>
    <property type="project" value="UniProtKB-KW"/>
</dbReference>
<evidence type="ECO:0000313" key="4">
    <source>
        <dbReference type="Proteomes" id="UP000001514"/>
    </source>
</evidence>
<sequence>MRSFSSFHISPMKCKPALRVHPLCDKLQMEMDRWCVDFASPESSDEEMRSFVAQKLPFLSCMLFPTVLNSRIPWLIKFVCWFTLFDSLVDDVKSLGANARDASAFVGKYLETIHGAKGAMAPVGGSLLSCFALLWQHFREDMPPRQYSRLVRHVLGLFQQSASQSRLRQEGAVLTASEFVAGKRMFSSGTTLVLLMEYGLGVELDEEVLEQSAIREIATTAIDHLICVNDILSFRVEYLSGDFSNLLSSICMSQGVGLQEAVDQTLELMEDCNRRFVELHGLISRSSYFSTAVEGYIDGLGYMMSGNLEWSWLTARYHGVDWVAPNLKMRQGVMYLEEPPRFEPTMPLETYISSSDSC</sequence>
<dbReference type="EC" id="4.2.3.-" evidence="2"/>
<dbReference type="GO" id="GO:0010333">
    <property type="term" value="F:terpene synthase activity"/>
    <property type="evidence" value="ECO:0007669"/>
    <property type="project" value="InterPro"/>
</dbReference>
<keyword evidence="2" id="KW-0479">Metal-binding</keyword>
<evidence type="ECO:0000256" key="2">
    <source>
        <dbReference type="RuleBase" id="RU366034"/>
    </source>
</evidence>
<protein>
    <recommendedName>
        <fullName evidence="2">Terpene synthase</fullName>
        <ecNumber evidence="2">4.2.3.-</ecNumber>
    </recommendedName>
</protein>
<name>D8RNB1_SELML</name>
<keyword evidence="2" id="KW-0460">Magnesium</keyword>
<reference evidence="3 4" key="1">
    <citation type="journal article" date="2011" name="Science">
        <title>The Selaginella genome identifies genetic changes associated with the evolution of vascular plants.</title>
        <authorList>
            <person name="Banks J.A."/>
            <person name="Nishiyama T."/>
            <person name="Hasebe M."/>
            <person name="Bowman J.L."/>
            <person name="Gribskov M."/>
            <person name="dePamphilis C."/>
            <person name="Albert V.A."/>
            <person name="Aono N."/>
            <person name="Aoyama T."/>
            <person name="Ambrose B.A."/>
            <person name="Ashton N.W."/>
            <person name="Axtell M.J."/>
            <person name="Barker E."/>
            <person name="Barker M.S."/>
            <person name="Bennetzen J.L."/>
            <person name="Bonawitz N.D."/>
            <person name="Chapple C."/>
            <person name="Cheng C."/>
            <person name="Correa L.G."/>
            <person name="Dacre M."/>
            <person name="DeBarry J."/>
            <person name="Dreyer I."/>
            <person name="Elias M."/>
            <person name="Engstrom E.M."/>
            <person name="Estelle M."/>
            <person name="Feng L."/>
            <person name="Finet C."/>
            <person name="Floyd S.K."/>
            <person name="Frommer W.B."/>
            <person name="Fujita T."/>
            <person name="Gramzow L."/>
            <person name="Gutensohn M."/>
            <person name="Harholt J."/>
            <person name="Hattori M."/>
            <person name="Heyl A."/>
            <person name="Hirai T."/>
            <person name="Hiwatashi Y."/>
            <person name="Ishikawa M."/>
            <person name="Iwata M."/>
            <person name="Karol K.G."/>
            <person name="Koehler B."/>
            <person name="Kolukisaoglu U."/>
            <person name="Kubo M."/>
            <person name="Kurata T."/>
            <person name="Lalonde S."/>
            <person name="Li K."/>
            <person name="Li Y."/>
            <person name="Litt A."/>
            <person name="Lyons E."/>
            <person name="Manning G."/>
            <person name="Maruyama T."/>
            <person name="Michael T.P."/>
            <person name="Mikami K."/>
            <person name="Miyazaki S."/>
            <person name="Morinaga S."/>
            <person name="Murata T."/>
            <person name="Mueller-Roeber B."/>
            <person name="Nelson D.R."/>
            <person name="Obara M."/>
            <person name="Oguri Y."/>
            <person name="Olmstead R.G."/>
            <person name="Onodera N."/>
            <person name="Petersen B.L."/>
            <person name="Pils B."/>
            <person name="Prigge M."/>
            <person name="Rensing S.A."/>
            <person name="Riano-Pachon D.M."/>
            <person name="Roberts A.W."/>
            <person name="Sato Y."/>
            <person name="Scheller H.V."/>
            <person name="Schulz B."/>
            <person name="Schulz C."/>
            <person name="Shakirov E.V."/>
            <person name="Shibagaki N."/>
            <person name="Shinohara N."/>
            <person name="Shippen D.E."/>
            <person name="Soerensen I."/>
            <person name="Sotooka R."/>
            <person name="Sugimoto N."/>
            <person name="Sugita M."/>
            <person name="Sumikawa N."/>
            <person name="Tanurdzic M."/>
            <person name="Theissen G."/>
            <person name="Ulvskov P."/>
            <person name="Wakazuki S."/>
            <person name="Weng J.K."/>
            <person name="Willats W.W."/>
            <person name="Wipf D."/>
            <person name="Wolf P.G."/>
            <person name="Yang L."/>
            <person name="Zimmer A.D."/>
            <person name="Zhu Q."/>
            <person name="Mitros T."/>
            <person name="Hellsten U."/>
            <person name="Loque D."/>
            <person name="Otillar R."/>
            <person name="Salamov A."/>
            <person name="Schmutz J."/>
            <person name="Shapiro H."/>
            <person name="Lindquist E."/>
            <person name="Lucas S."/>
            <person name="Rokhsar D."/>
            <person name="Grigoriev I.V."/>
        </authorList>
    </citation>
    <scope>NUCLEOTIDE SEQUENCE [LARGE SCALE GENOMIC DNA]</scope>
</reference>
<dbReference type="eggNOG" id="ENOG502SH7W">
    <property type="taxonomic scope" value="Eukaryota"/>
</dbReference>
<dbReference type="SMR" id="D8RNB1"/>
<organism evidence="4">
    <name type="scientific">Selaginella moellendorffii</name>
    <name type="common">Spikemoss</name>
    <dbReference type="NCBI Taxonomy" id="88036"/>
    <lineage>
        <taxon>Eukaryota</taxon>
        <taxon>Viridiplantae</taxon>
        <taxon>Streptophyta</taxon>
        <taxon>Embryophyta</taxon>
        <taxon>Tracheophyta</taxon>
        <taxon>Lycopodiopsida</taxon>
        <taxon>Selaginellales</taxon>
        <taxon>Selaginellaceae</taxon>
        <taxon>Selaginella</taxon>
    </lineage>
</organism>
<evidence type="ECO:0000256" key="1">
    <source>
        <dbReference type="ARBA" id="ARBA00006333"/>
    </source>
</evidence>
<comment type="similarity">
    <text evidence="1 2">Belongs to the terpene synthase family.</text>
</comment>
<dbReference type="OrthoDB" id="2861623at2759"/>
<dbReference type="Pfam" id="PF19086">
    <property type="entry name" value="Terpene_syn_C_2"/>
    <property type="match status" value="1"/>
</dbReference>
<dbReference type="OMA" id="EWPDFIK"/>
<accession>D8RNB1</accession>
<dbReference type="HOGENOM" id="CLU_042538_2_1_1"/>
<dbReference type="KEGG" id="smo:SELMODRAFT_441870"/>
<keyword evidence="2" id="KW-0456">Lyase</keyword>
<comment type="cofactor">
    <cofactor evidence="2">
        <name>Mg(2+)</name>
        <dbReference type="ChEBI" id="CHEBI:18420"/>
    </cofactor>
</comment>
<dbReference type="InParanoid" id="D8RNB1"/>
<gene>
    <name evidence="3" type="ORF">SELMODRAFT_441870</name>
</gene>
<evidence type="ECO:0000313" key="3">
    <source>
        <dbReference type="EMBL" id="EFJ26468.1"/>
    </source>
</evidence>
<proteinExistence type="inferred from homology"/>
<dbReference type="Gramene" id="EFJ26468">
    <property type="protein sequence ID" value="EFJ26468"/>
    <property type="gene ID" value="SELMODRAFT_441870"/>
</dbReference>
<dbReference type="AlphaFoldDB" id="D8RNB1"/>